<evidence type="ECO:0000256" key="5">
    <source>
        <dbReference type="SAM" id="Phobius"/>
    </source>
</evidence>
<dbReference type="InterPro" id="IPR019408">
    <property type="entry name" value="7TM_GPCR_serpentine_rcpt_Srab"/>
</dbReference>
<reference evidence="8" key="2">
    <citation type="submission" date="2019-09" db="UniProtKB">
        <authorList>
            <consortium name="WormBaseParasite"/>
        </authorList>
    </citation>
    <scope>IDENTIFICATION</scope>
</reference>
<gene>
    <name evidence="6" type="ORF">HPBE_LOCUS12707</name>
</gene>
<dbReference type="Proteomes" id="UP000050761">
    <property type="component" value="Unassembled WGS sequence"/>
</dbReference>
<organism evidence="6">
    <name type="scientific">Heligmosomoides polygyrus</name>
    <name type="common">Parasitic roundworm</name>
    <dbReference type="NCBI Taxonomy" id="6339"/>
    <lineage>
        <taxon>Eukaryota</taxon>
        <taxon>Metazoa</taxon>
        <taxon>Ecdysozoa</taxon>
        <taxon>Nematoda</taxon>
        <taxon>Chromadorea</taxon>
        <taxon>Rhabditida</taxon>
        <taxon>Rhabditina</taxon>
        <taxon>Rhabditomorpha</taxon>
        <taxon>Strongyloidea</taxon>
        <taxon>Heligmosomidae</taxon>
        <taxon>Heligmosomoides</taxon>
    </lineage>
</organism>
<keyword evidence="7" id="KW-1185">Reference proteome</keyword>
<keyword evidence="4 5" id="KW-0472">Membrane</keyword>
<protein>
    <submittedName>
        <fullName evidence="8">G_PROTEIN_RECEP_F1_2 domain-containing protein</fullName>
    </submittedName>
</protein>
<evidence type="ECO:0000256" key="1">
    <source>
        <dbReference type="ARBA" id="ARBA00004141"/>
    </source>
</evidence>
<keyword evidence="2 5" id="KW-0812">Transmembrane</keyword>
<feature type="transmembrane region" description="Helical" evidence="5">
    <location>
        <begin position="34"/>
        <end position="59"/>
    </location>
</feature>
<feature type="transmembrane region" description="Helical" evidence="5">
    <location>
        <begin position="113"/>
        <end position="135"/>
    </location>
</feature>
<evidence type="ECO:0000256" key="4">
    <source>
        <dbReference type="ARBA" id="ARBA00023136"/>
    </source>
</evidence>
<proteinExistence type="predicted"/>
<dbReference type="Gene3D" id="1.20.1070.10">
    <property type="entry name" value="Rhodopsin 7-helix transmembrane proteins"/>
    <property type="match status" value="1"/>
</dbReference>
<evidence type="ECO:0000313" key="7">
    <source>
        <dbReference type="Proteomes" id="UP000050761"/>
    </source>
</evidence>
<dbReference type="WBParaSite" id="HPBE_0001270601-mRNA-1">
    <property type="protein sequence ID" value="HPBE_0001270601-mRNA-1"/>
    <property type="gene ID" value="HPBE_0001270601"/>
</dbReference>
<evidence type="ECO:0000256" key="2">
    <source>
        <dbReference type="ARBA" id="ARBA00022692"/>
    </source>
</evidence>
<dbReference type="AlphaFoldDB" id="A0A3P8DAI6"/>
<dbReference type="EMBL" id="UZAH01027604">
    <property type="protein sequence ID" value="VDO93272.1"/>
    <property type="molecule type" value="Genomic_DNA"/>
</dbReference>
<feature type="transmembrane region" description="Helical" evidence="5">
    <location>
        <begin position="292"/>
        <end position="309"/>
    </location>
</feature>
<feature type="transmembrane region" description="Helical" evidence="5">
    <location>
        <begin position="251"/>
        <end position="272"/>
    </location>
</feature>
<comment type="subcellular location">
    <subcellularLocation>
        <location evidence="1">Membrane</location>
        <topology evidence="1">Multi-pass membrane protein</topology>
    </subcellularLocation>
</comment>
<dbReference type="OrthoDB" id="5828903at2759"/>
<dbReference type="PANTHER" id="PTHR47521">
    <property type="entry name" value="SERPENTINE RECEPTOR, CLASS E (EPSILON)-RELATED"/>
    <property type="match status" value="1"/>
</dbReference>
<keyword evidence="3 5" id="KW-1133">Transmembrane helix</keyword>
<feature type="transmembrane region" description="Helical" evidence="5">
    <location>
        <begin position="156"/>
        <end position="173"/>
    </location>
</feature>
<dbReference type="Pfam" id="PF10292">
    <property type="entry name" value="7TM_GPCR_Srab"/>
    <property type="match status" value="1"/>
</dbReference>
<feature type="transmembrane region" description="Helical" evidence="5">
    <location>
        <begin position="193"/>
        <end position="218"/>
    </location>
</feature>
<dbReference type="PANTHER" id="PTHR47521:SF7">
    <property type="entry name" value="SERPENTINE RECEPTOR CLASS EPSILON-6"/>
    <property type="match status" value="1"/>
</dbReference>
<dbReference type="InterPro" id="IPR052860">
    <property type="entry name" value="NRL-GPCR1"/>
</dbReference>
<dbReference type="SUPFAM" id="SSF81321">
    <property type="entry name" value="Family A G protein-coupled receptor-like"/>
    <property type="match status" value="1"/>
</dbReference>
<reference evidence="6 7" key="1">
    <citation type="submission" date="2018-11" db="EMBL/GenBank/DDBJ databases">
        <authorList>
            <consortium name="Pathogen Informatics"/>
        </authorList>
    </citation>
    <scope>NUCLEOTIDE SEQUENCE [LARGE SCALE GENOMIC DNA]</scope>
</reference>
<dbReference type="GO" id="GO:0016020">
    <property type="term" value="C:membrane"/>
    <property type="evidence" value="ECO:0007669"/>
    <property type="project" value="UniProtKB-SubCell"/>
</dbReference>
<name>A0A3P8DAI6_HELPZ</name>
<evidence type="ECO:0000313" key="8">
    <source>
        <dbReference type="WBParaSite" id="HPBE_0001270601-mRNA-1"/>
    </source>
</evidence>
<evidence type="ECO:0000313" key="6">
    <source>
        <dbReference type="EMBL" id="VDO93272.1"/>
    </source>
</evidence>
<evidence type="ECO:0000256" key="3">
    <source>
        <dbReference type="ARBA" id="ARBA00022989"/>
    </source>
</evidence>
<accession>A0A3P8DAI6</accession>
<sequence length="392" mass="44094">MHNEFEFPTHRPEQTEQQDVKYCPLGGQYGDVGWFALQTAITMLNLSAISVNVFFMIICGRSGVMHKNMRLMLSTISCCLAVNAGAGLLYNVYFLYLGLHGFPREPEVNPWCSVVNTLMVPWDAATCLLMVGVGAERLIATRKHLPNAVISNSVKVIFLMAVFAAVFVTVNYFTNLTDKGVCVCDGASLPDRYAMLFRICVCTVVEVGTISLFGYVLILSRSEADGMGINVAKYSLSKRFQIHETYRTTQMLLPSAVLHAILYLSYLCLLIPVRNMRAERVLTVTQYNLSTIIFTFPSIYGLAHPLICLNRHFYLRQRVDDMLGALLQRNPPITLEPAPDNGAALHVTPELSSTYSFRSEHDRRVDFHVAPERHAEILATFWDREEEHRAAL</sequence>
<feature type="transmembrane region" description="Helical" evidence="5">
    <location>
        <begin position="71"/>
        <end position="93"/>
    </location>
</feature>